<evidence type="ECO:0000313" key="11">
    <source>
        <dbReference type="Proteomes" id="UP000838412"/>
    </source>
</evidence>
<dbReference type="InterPro" id="IPR009729">
    <property type="entry name" value="Gal-3-0_sulfotransfrase"/>
</dbReference>
<dbReference type="GO" id="GO:0000139">
    <property type="term" value="C:Golgi membrane"/>
    <property type="evidence" value="ECO:0007669"/>
    <property type="project" value="UniProtKB-SubCell"/>
</dbReference>
<accession>A0A8J9ZIG7</accession>
<comment type="subcellular location">
    <subcellularLocation>
        <location evidence="1">Golgi apparatus membrane</location>
        <topology evidence="1">Single-pass type II membrane protein</topology>
    </subcellularLocation>
</comment>
<keyword evidence="9" id="KW-0325">Glycoprotein</keyword>
<evidence type="ECO:0000256" key="7">
    <source>
        <dbReference type="ARBA" id="ARBA00023034"/>
    </source>
</evidence>
<organism evidence="10 11">
    <name type="scientific">Branchiostoma lanceolatum</name>
    <name type="common">Common lancelet</name>
    <name type="synonym">Amphioxus lanceolatum</name>
    <dbReference type="NCBI Taxonomy" id="7740"/>
    <lineage>
        <taxon>Eukaryota</taxon>
        <taxon>Metazoa</taxon>
        <taxon>Chordata</taxon>
        <taxon>Cephalochordata</taxon>
        <taxon>Leptocardii</taxon>
        <taxon>Amphioxiformes</taxon>
        <taxon>Branchiostomatidae</taxon>
        <taxon>Branchiostoma</taxon>
    </lineage>
</organism>
<keyword evidence="8" id="KW-0472">Membrane</keyword>
<evidence type="ECO:0000256" key="4">
    <source>
        <dbReference type="ARBA" id="ARBA00022692"/>
    </source>
</evidence>
<evidence type="ECO:0000256" key="8">
    <source>
        <dbReference type="ARBA" id="ARBA00023136"/>
    </source>
</evidence>
<dbReference type="Proteomes" id="UP000838412">
    <property type="component" value="Chromosome 2"/>
</dbReference>
<evidence type="ECO:0000256" key="2">
    <source>
        <dbReference type="ARBA" id="ARBA00008124"/>
    </source>
</evidence>
<reference evidence="10" key="1">
    <citation type="submission" date="2022-01" db="EMBL/GenBank/DDBJ databases">
        <authorList>
            <person name="Braso-Vives M."/>
        </authorList>
    </citation>
    <scope>NUCLEOTIDE SEQUENCE</scope>
</reference>
<protein>
    <submittedName>
        <fullName evidence="10">GAL3ST1 protein</fullName>
    </submittedName>
</protein>
<proteinExistence type="inferred from homology"/>
<dbReference type="EMBL" id="OV696687">
    <property type="protein sequence ID" value="CAH1255319.1"/>
    <property type="molecule type" value="Genomic_DNA"/>
</dbReference>
<sequence>MARRKYRSSGLCPAVAVLLFVAVYAFLLYRLFPDDSTVDDISSIRERDEDKDELCAKSCPCPPPEPRRCVEKTNFVFVKMHKCATEMLTSVFHRYGDERDLEFVIPRAPLGEWYLGWPYPITKQIYRPSKSGSFNIMCEHVVFDKAAMSKVMLEDTVYVTILREPFSHFKSSFNFHGVARLAGIRGDDPMDEFFRAPSPYDDIYVSTLKAGIPNGISVTRNFLAHDLGYPRQQWENMTYAKEFVKYIDQEFYLVMILEHLMESLLLLKRLMCWEIQDLLHYPINIMAYGYKNDRPGYLIKKHKNWSKVDYMLYDFFNKTLWEKIKKQDRNFFEELEYFKRVQNATIAYCYSSDTTPLVLEGSKFSHAITITRHYCMRMMRNTPQYLGDVFKRRYEGTEYTIHKLWPWINV</sequence>
<evidence type="ECO:0000256" key="3">
    <source>
        <dbReference type="ARBA" id="ARBA00022679"/>
    </source>
</evidence>
<evidence type="ECO:0000256" key="5">
    <source>
        <dbReference type="ARBA" id="ARBA00022968"/>
    </source>
</evidence>
<dbReference type="AlphaFoldDB" id="A0A8J9ZIG7"/>
<keyword evidence="11" id="KW-1185">Reference proteome</keyword>
<dbReference type="InterPro" id="IPR027417">
    <property type="entry name" value="P-loop_NTPase"/>
</dbReference>
<evidence type="ECO:0000256" key="1">
    <source>
        <dbReference type="ARBA" id="ARBA00004323"/>
    </source>
</evidence>
<dbReference type="OrthoDB" id="514299at2759"/>
<dbReference type="Pfam" id="PF06990">
    <property type="entry name" value="Gal-3-0_sulfotr"/>
    <property type="match status" value="1"/>
</dbReference>
<evidence type="ECO:0000313" key="10">
    <source>
        <dbReference type="EMBL" id="CAH1255319.1"/>
    </source>
</evidence>
<comment type="similarity">
    <text evidence="2">Belongs to the galactose-3-O-sulfotransferase family.</text>
</comment>
<keyword evidence="6" id="KW-1133">Transmembrane helix</keyword>
<keyword evidence="4" id="KW-0812">Transmembrane</keyword>
<dbReference type="PANTHER" id="PTHR14647:SF87">
    <property type="entry name" value="PUTATIVE-RELATED"/>
    <property type="match status" value="1"/>
</dbReference>
<name>A0A8J9ZIG7_BRALA</name>
<evidence type="ECO:0000256" key="9">
    <source>
        <dbReference type="ARBA" id="ARBA00023180"/>
    </source>
</evidence>
<dbReference type="PANTHER" id="PTHR14647">
    <property type="entry name" value="GALACTOSE-3-O-SULFOTRANSFERASE"/>
    <property type="match status" value="1"/>
</dbReference>
<keyword evidence="5" id="KW-0735">Signal-anchor</keyword>
<keyword evidence="3" id="KW-0808">Transferase</keyword>
<dbReference type="GO" id="GO:0001733">
    <property type="term" value="F:galactosylceramide sulfotransferase activity"/>
    <property type="evidence" value="ECO:0007669"/>
    <property type="project" value="InterPro"/>
</dbReference>
<dbReference type="GO" id="GO:0009247">
    <property type="term" value="P:glycolipid biosynthetic process"/>
    <property type="evidence" value="ECO:0007669"/>
    <property type="project" value="InterPro"/>
</dbReference>
<dbReference type="Gene3D" id="3.40.50.300">
    <property type="entry name" value="P-loop containing nucleotide triphosphate hydrolases"/>
    <property type="match status" value="1"/>
</dbReference>
<evidence type="ECO:0000256" key="6">
    <source>
        <dbReference type="ARBA" id="ARBA00022989"/>
    </source>
</evidence>
<dbReference type="SUPFAM" id="SSF52540">
    <property type="entry name" value="P-loop containing nucleoside triphosphate hydrolases"/>
    <property type="match status" value="1"/>
</dbReference>
<gene>
    <name evidence="10" type="primary">GAL3ST1</name>
    <name evidence="10" type="ORF">BLAG_LOCUS14423</name>
</gene>
<keyword evidence="7" id="KW-0333">Golgi apparatus</keyword>